<evidence type="ECO:0000256" key="3">
    <source>
        <dbReference type="ARBA" id="ARBA00022692"/>
    </source>
</evidence>
<dbReference type="Proteomes" id="UP000003240">
    <property type="component" value="Unassembled WGS sequence"/>
</dbReference>
<dbReference type="OrthoDB" id="25340at2"/>
<dbReference type="PANTHER" id="PTHR43701">
    <property type="entry name" value="MEMBRANE TRANSPORTER PROTEIN MJ0441-RELATED"/>
    <property type="match status" value="1"/>
</dbReference>
<dbReference type="AlphaFoldDB" id="F7NEY8"/>
<proteinExistence type="inferred from homology"/>
<reference evidence="7 8" key="1">
    <citation type="journal article" date="2011" name="EMBO J.">
        <title>Structural diversity of bacterial flagellar motors.</title>
        <authorList>
            <person name="Chen S."/>
            <person name="Beeby M."/>
            <person name="Murphy G.E."/>
            <person name="Leadbetter J.R."/>
            <person name="Hendrixson D.R."/>
            <person name="Briegel A."/>
            <person name="Li Z."/>
            <person name="Shi J."/>
            <person name="Tocheva E.I."/>
            <person name="Muller A."/>
            <person name="Dobro M.J."/>
            <person name="Jensen G.J."/>
        </authorList>
    </citation>
    <scope>NUCLEOTIDE SEQUENCE [LARGE SCALE GENOMIC DNA]</scope>
    <source>
        <strain evidence="7 8">DSM 6540</strain>
    </source>
</reference>
<accession>F7NEY8</accession>
<gene>
    <name evidence="7" type="ORF">ALO_03026</name>
</gene>
<dbReference type="STRING" id="1009370.ALO_03026"/>
<evidence type="ECO:0000256" key="2">
    <source>
        <dbReference type="ARBA" id="ARBA00009142"/>
    </source>
</evidence>
<dbReference type="PANTHER" id="PTHR43701:SF2">
    <property type="entry name" value="MEMBRANE TRANSPORTER PROTEIN YJNA-RELATED"/>
    <property type="match status" value="1"/>
</dbReference>
<sequence length="128" mass="13453">MAVLTTILMGLLCGILSGLLGIGGGVVLVPVMVLLLGITQHIAQGISMLVIIPTSLAAIYQLHKANLVDYRLAGWLAGGAIAGALVSANFVQYIPAEELKRIFGVFIIFSGVRMLIPKPAKGENKTEK</sequence>
<feature type="transmembrane region" description="Helical" evidence="6">
    <location>
        <begin position="42"/>
        <end position="60"/>
    </location>
</feature>
<dbReference type="eggNOG" id="COG0730">
    <property type="taxonomic scope" value="Bacteria"/>
</dbReference>
<evidence type="ECO:0000313" key="8">
    <source>
        <dbReference type="Proteomes" id="UP000003240"/>
    </source>
</evidence>
<evidence type="ECO:0000256" key="4">
    <source>
        <dbReference type="ARBA" id="ARBA00022989"/>
    </source>
</evidence>
<keyword evidence="4 6" id="KW-1133">Transmembrane helix</keyword>
<feature type="transmembrane region" description="Helical" evidence="6">
    <location>
        <begin position="7"/>
        <end position="36"/>
    </location>
</feature>
<dbReference type="GO" id="GO:0005886">
    <property type="term" value="C:plasma membrane"/>
    <property type="evidence" value="ECO:0007669"/>
    <property type="project" value="UniProtKB-SubCell"/>
</dbReference>
<keyword evidence="5 6" id="KW-0472">Membrane</keyword>
<protein>
    <recommendedName>
        <fullName evidence="6">Probable membrane transporter protein</fullName>
    </recommendedName>
</protein>
<dbReference type="Pfam" id="PF01925">
    <property type="entry name" value="TauE"/>
    <property type="match status" value="1"/>
</dbReference>
<evidence type="ECO:0000313" key="7">
    <source>
        <dbReference type="EMBL" id="EGO65549.1"/>
    </source>
</evidence>
<dbReference type="RefSeq" id="WP_004092693.1">
    <property type="nucleotide sequence ID" value="NZ_AFGF01000017.1"/>
</dbReference>
<comment type="caution">
    <text evidence="7">The sequence shown here is derived from an EMBL/GenBank/DDBJ whole genome shotgun (WGS) entry which is preliminary data.</text>
</comment>
<keyword evidence="3 6" id="KW-0812">Transmembrane</keyword>
<comment type="similarity">
    <text evidence="2 6">Belongs to the 4-toluene sulfonate uptake permease (TSUP) (TC 2.A.102) family.</text>
</comment>
<feature type="transmembrane region" description="Helical" evidence="6">
    <location>
        <begin position="72"/>
        <end position="93"/>
    </location>
</feature>
<dbReference type="InterPro" id="IPR051598">
    <property type="entry name" value="TSUP/Inactive_protease-like"/>
</dbReference>
<evidence type="ECO:0000256" key="6">
    <source>
        <dbReference type="RuleBase" id="RU363041"/>
    </source>
</evidence>
<comment type="subcellular location">
    <subcellularLocation>
        <location evidence="6">Cell membrane</location>
        <topology evidence="6">Multi-pass membrane protein</topology>
    </subcellularLocation>
    <subcellularLocation>
        <location evidence="1">Membrane</location>
        <topology evidence="1">Multi-pass membrane protein</topology>
    </subcellularLocation>
</comment>
<name>F7NEY8_9FIRM</name>
<keyword evidence="6" id="KW-1003">Cell membrane</keyword>
<evidence type="ECO:0000256" key="1">
    <source>
        <dbReference type="ARBA" id="ARBA00004141"/>
    </source>
</evidence>
<evidence type="ECO:0000256" key="5">
    <source>
        <dbReference type="ARBA" id="ARBA00023136"/>
    </source>
</evidence>
<dbReference type="InterPro" id="IPR002781">
    <property type="entry name" value="TM_pro_TauE-like"/>
</dbReference>
<dbReference type="EMBL" id="AFGF01000017">
    <property type="protein sequence ID" value="EGO65549.1"/>
    <property type="molecule type" value="Genomic_DNA"/>
</dbReference>
<keyword evidence="8" id="KW-1185">Reference proteome</keyword>
<organism evidence="7 8">
    <name type="scientific">Acetonema longum DSM 6540</name>
    <dbReference type="NCBI Taxonomy" id="1009370"/>
    <lineage>
        <taxon>Bacteria</taxon>
        <taxon>Bacillati</taxon>
        <taxon>Bacillota</taxon>
        <taxon>Negativicutes</taxon>
        <taxon>Acetonemataceae</taxon>
        <taxon>Acetonema</taxon>
    </lineage>
</organism>